<sequence>MPAVLKAPGIKAAVLKTEERTLDHFSARGEELVQQTNVGHKSGLSLTMKWTKSEIRSRFALHLNPKAWTSIAESRLFRGKAKSNTQEEESRVSWDTPVEPGQMGNTHRRAKSEIVCRTVIETKEEPPELLELPRIPSPARKVLIQEVARKTVKDVLQEPAVLKSYADSIQLGVCYDHDDSTLDEDTAIGSQGSAEEKSPYMRDDSRNDHQPKDETICSSDHTKASLGERGVEADMAQNLANEEIISSESSDSDGEEQFRDCYFPFTLASRRDQFSDFDYIPPNSLVDNAVRNGVWGLNSSELIVQEHEREPTGLPKCTASRHTKNWKVTNSILAAYTAMQGPYRLAGRDMFVWMDRCGKTFPKPEDCSKHIGSCNSIIADLEPLSYDPPPRGEEPNRKQVFSIPRPPYKHIVPPPGFIPEHHQESFVEVPRDFGGETTDRVGTQSNDGYTDDLALDLDQDEAYDAMEEFVISDDEGDHIDGRISPYPYGAPDAYHQRLEELLISKQEEFEIDKSGYADSATSSLDYILIGYTEHVPVHLTEWHRELLGRMNCNDTPLDKGRQDLIEDATTGDTGSHPSYGSKPYTDSEILAALQAKDARTVNGISSQKAAVMIRRRHKTLEASIEIEQMALKNIVEAEKQITLREAQLERVSATVNTIIEIKANKQHRRRRDIYRHVSQHLRGLQEKAEVKYNETWELALQLASLLTKVKDLEAKMKEEAQKVGIYGAIAADDIEGALGRVLKDHGGIVDDADADDSFF</sequence>
<dbReference type="Proteomes" id="UP000717696">
    <property type="component" value="Unassembled WGS sequence"/>
</dbReference>
<dbReference type="OrthoDB" id="4587086at2759"/>
<gene>
    <name evidence="2" type="ORF">B0J13DRAFT_654877</name>
</gene>
<evidence type="ECO:0000313" key="3">
    <source>
        <dbReference type="Proteomes" id="UP000717696"/>
    </source>
</evidence>
<organism evidence="2 3">
    <name type="scientific">Dactylonectria estremocensis</name>
    <dbReference type="NCBI Taxonomy" id="1079267"/>
    <lineage>
        <taxon>Eukaryota</taxon>
        <taxon>Fungi</taxon>
        <taxon>Dikarya</taxon>
        <taxon>Ascomycota</taxon>
        <taxon>Pezizomycotina</taxon>
        <taxon>Sordariomycetes</taxon>
        <taxon>Hypocreomycetidae</taxon>
        <taxon>Hypocreales</taxon>
        <taxon>Nectriaceae</taxon>
        <taxon>Dactylonectria</taxon>
    </lineage>
</organism>
<protein>
    <submittedName>
        <fullName evidence="2">Uncharacterized protein</fullName>
    </submittedName>
</protein>
<reference evidence="2" key="1">
    <citation type="journal article" date="2021" name="Nat. Commun.">
        <title>Genetic determinants of endophytism in the Arabidopsis root mycobiome.</title>
        <authorList>
            <person name="Mesny F."/>
            <person name="Miyauchi S."/>
            <person name="Thiergart T."/>
            <person name="Pickel B."/>
            <person name="Atanasova L."/>
            <person name="Karlsson M."/>
            <person name="Huettel B."/>
            <person name="Barry K.W."/>
            <person name="Haridas S."/>
            <person name="Chen C."/>
            <person name="Bauer D."/>
            <person name="Andreopoulos W."/>
            <person name="Pangilinan J."/>
            <person name="LaButti K."/>
            <person name="Riley R."/>
            <person name="Lipzen A."/>
            <person name="Clum A."/>
            <person name="Drula E."/>
            <person name="Henrissat B."/>
            <person name="Kohler A."/>
            <person name="Grigoriev I.V."/>
            <person name="Martin F.M."/>
            <person name="Hacquard S."/>
        </authorList>
    </citation>
    <scope>NUCLEOTIDE SEQUENCE</scope>
    <source>
        <strain evidence="2">MPI-CAGE-AT-0021</strain>
    </source>
</reference>
<feature type="region of interest" description="Disordered" evidence="1">
    <location>
        <begin position="78"/>
        <end position="110"/>
    </location>
</feature>
<dbReference type="EMBL" id="JAGMUU010000004">
    <property type="protein sequence ID" value="KAH7155236.1"/>
    <property type="molecule type" value="Genomic_DNA"/>
</dbReference>
<dbReference type="AlphaFoldDB" id="A0A9P9J932"/>
<feature type="region of interest" description="Disordered" evidence="1">
    <location>
        <begin position="182"/>
        <end position="224"/>
    </location>
</feature>
<evidence type="ECO:0000256" key="1">
    <source>
        <dbReference type="SAM" id="MobiDB-lite"/>
    </source>
</evidence>
<keyword evidence="3" id="KW-1185">Reference proteome</keyword>
<accession>A0A9P9J932</accession>
<proteinExistence type="predicted"/>
<feature type="compositionally biased region" description="Basic and acidic residues" evidence="1">
    <location>
        <begin position="194"/>
        <end position="223"/>
    </location>
</feature>
<evidence type="ECO:0000313" key="2">
    <source>
        <dbReference type="EMBL" id="KAH7155236.1"/>
    </source>
</evidence>
<name>A0A9P9J932_9HYPO</name>
<comment type="caution">
    <text evidence="2">The sequence shown here is derived from an EMBL/GenBank/DDBJ whole genome shotgun (WGS) entry which is preliminary data.</text>
</comment>